<dbReference type="Gene3D" id="1.25.10.90">
    <property type="match status" value="1"/>
</dbReference>
<dbReference type="OrthoDB" id="9775346at2"/>
<comment type="caution">
    <text evidence="1">The sequence shown here is derived from an EMBL/GenBank/DDBJ whole genome shotgun (WGS) entry which is preliminary data.</text>
</comment>
<dbReference type="AlphaFoldDB" id="R1CFS2"/>
<dbReference type="InterPro" id="IPR016024">
    <property type="entry name" value="ARM-type_fold"/>
</dbReference>
<evidence type="ECO:0000313" key="2">
    <source>
        <dbReference type="Proteomes" id="UP000013378"/>
    </source>
</evidence>
<dbReference type="PATRIC" id="fig|1304284.3.peg.756"/>
<sequence length="236" mass="28142">MDKIKEIKEELNKYIDKEKAEFLPKFFKSYPGGYGEGDLFIGVSVPNQRKVAKKFKDLSLEEIQNLLNEDIHEYRLTGLIILVDKYEKAKSDEDKQQIVDFYIKNIDRVNNWDLVDSTAYKILGPYLIYKDKSLLYEFANSGHLWKQRVAIIGTKYFISKGMYEDTLRISEILLKHQHDLIHKAVGWMLREVGNKDKEVEKEFLNKYYMKMPRTMLRYAIEKFEKEERQKYLKGEI</sequence>
<name>R1CFS2_9FIRM</name>
<dbReference type="eggNOG" id="COG4912">
    <property type="taxonomic scope" value="Bacteria"/>
</dbReference>
<protein>
    <recommendedName>
        <fullName evidence="3">DNA alkylation repair enzyme</fullName>
    </recommendedName>
</protein>
<dbReference type="PANTHER" id="PTHR34070">
    <property type="entry name" value="ARMADILLO-TYPE FOLD"/>
    <property type="match status" value="1"/>
</dbReference>
<evidence type="ECO:0008006" key="3">
    <source>
        <dbReference type="Google" id="ProtNLM"/>
    </source>
</evidence>
<proteinExistence type="predicted"/>
<evidence type="ECO:0000313" key="1">
    <source>
        <dbReference type="EMBL" id="EOD01160.1"/>
    </source>
</evidence>
<keyword evidence="2" id="KW-1185">Reference proteome</keyword>
<dbReference type="InterPro" id="IPR014825">
    <property type="entry name" value="DNA_alkylation"/>
</dbReference>
<accession>R1CFS2</accession>
<dbReference type="STRING" id="1304284.L21TH_0765"/>
<dbReference type="CDD" id="cd06561">
    <property type="entry name" value="AlkD_like"/>
    <property type="match status" value="1"/>
</dbReference>
<dbReference type="Proteomes" id="UP000013378">
    <property type="component" value="Unassembled WGS sequence"/>
</dbReference>
<gene>
    <name evidence="1" type="ORF">L21TH_0765</name>
</gene>
<dbReference type="PANTHER" id="PTHR34070:SF1">
    <property type="entry name" value="DNA ALKYLATION REPAIR PROTEIN"/>
    <property type="match status" value="1"/>
</dbReference>
<dbReference type="RefSeq" id="WP_006309372.1">
    <property type="nucleotide sequence ID" value="NZ_ARZA01000072.1"/>
</dbReference>
<organism evidence="1 2">
    <name type="scientific">Caldisalinibacter kiritimatiensis</name>
    <dbReference type="NCBI Taxonomy" id="1304284"/>
    <lineage>
        <taxon>Bacteria</taxon>
        <taxon>Bacillati</taxon>
        <taxon>Bacillota</taxon>
        <taxon>Tissierellia</taxon>
        <taxon>Tissierellales</taxon>
        <taxon>Thermohalobacteraceae</taxon>
        <taxon>Caldisalinibacter</taxon>
    </lineage>
</organism>
<dbReference type="EMBL" id="ARZA01000072">
    <property type="protein sequence ID" value="EOD01160.1"/>
    <property type="molecule type" value="Genomic_DNA"/>
</dbReference>
<reference evidence="1 2" key="1">
    <citation type="journal article" date="2015" name="Geomicrobiol. J.">
        <title>Caldisalinibacter kiritimatiensis gen. nov., sp. nov., a moderately thermohalophilic thiosulfate-reducing bacterium from a hypersaline microbial mat.</title>
        <authorList>
            <person name="Ben Hania W."/>
            <person name="Joseph M."/>
            <person name="Fiebig A."/>
            <person name="Bunk B."/>
            <person name="Klenk H.-P."/>
            <person name="Fardeau M.-L."/>
            <person name="Spring S."/>
        </authorList>
    </citation>
    <scope>NUCLEOTIDE SEQUENCE [LARGE SCALE GENOMIC DNA]</scope>
    <source>
        <strain evidence="1 2">L21-TH-D2</strain>
    </source>
</reference>
<dbReference type="Pfam" id="PF08713">
    <property type="entry name" value="DNA_alkylation"/>
    <property type="match status" value="1"/>
</dbReference>
<dbReference type="SUPFAM" id="SSF48371">
    <property type="entry name" value="ARM repeat"/>
    <property type="match status" value="1"/>
</dbReference>